<name>A0ABS4ZHG8_9MICO</name>
<sequence length="190" mass="20615">MDFVSEPDIDVYRDALPVVARLYDSVPMIAIAIVLIVLGAAAWVASQVLRTRARSASRWLVAVTAILLVMASGALLGRILATQQIDDVAERAWAMAWADQIEDTYGLELAEGEIAVGQAALRRGGLEMPDEVPGADEPVLYRPWGISRIEPVPDGISYTSMVLRMAWTGSDFVLLAGDLTDEMAPYQPVD</sequence>
<keyword evidence="3" id="KW-1185">Reference proteome</keyword>
<dbReference type="Proteomes" id="UP001519362">
    <property type="component" value="Unassembled WGS sequence"/>
</dbReference>
<evidence type="ECO:0000256" key="1">
    <source>
        <dbReference type="SAM" id="Phobius"/>
    </source>
</evidence>
<keyword evidence="1" id="KW-0812">Transmembrane</keyword>
<organism evidence="2 3">
    <name type="scientific">Microbacterium amylolyticum</name>
    <dbReference type="NCBI Taxonomy" id="936337"/>
    <lineage>
        <taxon>Bacteria</taxon>
        <taxon>Bacillati</taxon>
        <taxon>Actinomycetota</taxon>
        <taxon>Actinomycetes</taxon>
        <taxon>Micrococcales</taxon>
        <taxon>Microbacteriaceae</taxon>
        <taxon>Microbacterium</taxon>
    </lineage>
</organism>
<proteinExistence type="predicted"/>
<accession>A0ABS4ZHG8</accession>
<reference evidence="2 3" key="1">
    <citation type="submission" date="2021-03" db="EMBL/GenBank/DDBJ databases">
        <title>Sequencing the genomes of 1000 actinobacteria strains.</title>
        <authorList>
            <person name="Klenk H.-P."/>
        </authorList>
    </citation>
    <scope>NUCLEOTIDE SEQUENCE [LARGE SCALE GENOMIC DNA]</scope>
    <source>
        <strain evidence="2 3">DSM 24221</strain>
    </source>
</reference>
<protein>
    <submittedName>
        <fullName evidence="2">Uncharacterized protein</fullName>
    </submittedName>
</protein>
<evidence type="ECO:0000313" key="3">
    <source>
        <dbReference type="Proteomes" id="UP001519362"/>
    </source>
</evidence>
<feature type="transmembrane region" description="Helical" evidence="1">
    <location>
        <begin position="26"/>
        <end position="46"/>
    </location>
</feature>
<keyword evidence="1" id="KW-1133">Transmembrane helix</keyword>
<comment type="caution">
    <text evidence="2">The sequence shown here is derived from an EMBL/GenBank/DDBJ whole genome shotgun (WGS) entry which is preliminary data.</text>
</comment>
<dbReference type="EMBL" id="JAGIOL010000001">
    <property type="protein sequence ID" value="MBP2436714.1"/>
    <property type="molecule type" value="Genomic_DNA"/>
</dbReference>
<dbReference type="RefSeq" id="WP_165135715.1">
    <property type="nucleotide sequence ID" value="NZ_CP049253.1"/>
</dbReference>
<evidence type="ECO:0000313" key="2">
    <source>
        <dbReference type="EMBL" id="MBP2436714.1"/>
    </source>
</evidence>
<gene>
    <name evidence="2" type="ORF">JOF34_001300</name>
</gene>
<keyword evidence="1" id="KW-0472">Membrane</keyword>
<feature type="transmembrane region" description="Helical" evidence="1">
    <location>
        <begin position="58"/>
        <end position="81"/>
    </location>
</feature>